<evidence type="ECO:0000256" key="5">
    <source>
        <dbReference type="ARBA" id="ARBA00022741"/>
    </source>
</evidence>
<dbReference type="CDD" id="cd18576">
    <property type="entry name" value="ABC_6TM_bac_exporter_ABCB8_10_like"/>
    <property type="match status" value="1"/>
</dbReference>
<dbReference type="InterPro" id="IPR036640">
    <property type="entry name" value="ABC1_TM_sf"/>
</dbReference>
<sequence>MTARFRRVGRRYESDATEKAQRLNRESLHTFGRLLGYVRPFRHLMTFSIVMLIISTLLGLVLPLVVQNLVDVVLIDKNLLRLNQLAIGLFVVFIVQALFSFAHRLSLAYVGERVIAVIRIQIYSHLQTLSLKYFADHRTGEVVSRLTNDVSLLQNVVTDNLVALLRQVITLIGASMLLFWLNWRLTLIILTGIPIISLTMVALGRQIRKAAKAMQDALAEAANVVEETVSGIRIVKSFAREPHEIGRFTTRVNETFEAAMRRAKIGAILGPIIGLMAFASITITLWFGSIEVIDGRLSAGGLVAYLVYTMMVAAPIASLAGLYTQFQSALGATERLFELLDTPADIADGPDALTLPTVSGRVQFEQVDFDYTTAVPILKQVSFEAEPGQVVALVGPSGAGKSTLVNLIPRFYDVANGRILMDGLDVRNVTVKSLRQQIGIVPQETILFSDTVLENIRYGKLEATQAEIELAATAANAHDFILNDLPDGYQTMVGERGVKLSGGQRQRVAIARAILKDPRILILDEATSSLDSESESLVQEALQRLMNGRTSFVIAHRLSTVVNADRILVLDKGRVVEQGTHNDLLQNRDGLYYRLYQMQFSRAGN</sequence>
<evidence type="ECO:0000256" key="9">
    <source>
        <dbReference type="SAM" id="Phobius"/>
    </source>
</evidence>
<feature type="transmembrane region" description="Helical" evidence="9">
    <location>
        <begin position="302"/>
        <end position="323"/>
    </location>
</feature>
<dbReference type="GO" id="GO:0016887">
    <property type="term" value="F:ATP hydrolysis activity"/>
    <property type="evidence" value="ECO:0007669"/>
    <property type="project" value="InterPro"/>
</dbReference>
<dbReference type="Gene3D" id="3.40.50.300">
    <property type="entry name" value="P-loop containing nucleotide triphosphate hydrolases"/>
    <property type="match status" value="1"/>
</dbReference>
<dbReference type="Gene3D" id="1.20.1560.10">
    <property type="entry name" value="ABC transporter type 1, transmembrane domain"/>
    <property type="match status" value="1"/>
</dbReference>
<dbReference type="PANTHER" id="PTHR43394:SF1">
    <property type="entry name" value="ATP-BINDING CASSETTE SUB-FAMILY B MEMBER 10, MITOCHONDRIAL"/>
    <property type="match status" value="1"/>
</dbReference>
<dbReference type="PROSITE" id="PS00211">
    <property type="entry name" value="ABC_TRANSPORTER_1"/>
    <property type="match status" value="1"/>
</dbReference>
<dbReference type="EMBL" id="UOEU01000590">
    <property type="protein sequence ID" value="VAW35529.1"/>
    <property type="molecule type" value="Genomic_DNA"/>
</dbReference>
<keyword evidence="8 9" id="KW-0472">Membrane</keyword>
<protein>
    <submittedName>
        <fullName evidence="12">Lipid A export permease/ATP-binding protein MsbA</fullName>
    </submittedName>
</protein>
<dbReference type="SUPFAM" id="SSF52540">
    <property type="entry name" value="P-loop containing nucleoside triphosphate hydrolases"/>
    <property type="match status" value="1"/>
</dbReference>
<dbReference type="InterPro" id="IPR011527">
    <property type="entry name" value="ABC1_TM_dom"/>
</dbReference>
<feature type="transmembrane region" description="Helical" evidence="9">
    <location>
        <begin position="85"/>
        <end position="103"/>
    </location>
</feature>
<evidence type="ECO:0000256" key="1">
    <source>
        <dbReference type="ARBA" id="ARBA00004651"/>
    </source>
</evidence>
<dbReference type="Pfam" id="PF00005">
    <property type="entry name" value="ABC_tran"/>
    <property type="match status" value="1"/>
</dbReference>
<feature type="domain" description="ABC transmembrane type-1" evidence="11">
    <location>
        <begin position="47"/>
        <end position="328"/>
    </location>
</feature>
<keyword evidence="4 9" id="KW-0812">Transmembrane</keyword>
<dbReference type="AlphaFoldDB" id="A0A3B0VFC6"/>
<dbReference type="PROSITE" id="PS50929">
    <property type="entry name" value="ABC_TM1F"/>
    <property type="match status" value="1"/>
</dbReference>
<keyword evidence="7 9" id="KW-1133">Transmembrane helix</keyword>
<evidence type="ECO:0000256" key="2">
    <source>
        <dbReference type="ARBA" id="ARBA00022448"/>
    </source>
</evidence>
<feature type="transmembrane region" description="Helical" evidence="9">
    <location>
        <begin position="161"/>
        <end position="181"/>
    </location>
</feature>
<gene>
    <name evidence="12" type="ORF">MNBD_CHLOROFLEXI01-3440</name>
</gene>
<name>A0A3B0VFC6_9ZZZZ</name>
<dbReference type="Pfam" id="PF00664">
    <property type="entry name" value="ABC_membrane"/>
    <property type="match status" value="1"/>
</dbReference>
<accession>A0A3B0VFC6</accession>
<dbReference type="PANTHER" id="PTHR43394">
    <property type="entry name" value="ATP-DEPENDENT PERMEASE MDL1, MITOCHONDRIAL"/>
    <property type="match status" value="1"/>
</dbReference>
<dbReference type="FunFam" id="1.20.1560.10:FF:000011">
    <property type="entry name" value="Multidrug ABC transporter ATP-binding protein"/>
    <property type="match status" value="1"/>
</dbReference>
<feature type="transmembrane region" description="Helical" evidence="9">
    <location>
        <begin position="268"/>
        <end position="290"/>
    </location>
</feature>
<keyword evidence="6 12" id="KW-0067">ATP-binding</keyword>
<dbReference type="GO" id="GO:0005524">
    <property type="term" value="F:ATP binding"/>
    <property type="evidence" value="ECO:0007669"/>
    <property type="project" value="UniProtKB-KW"/>
</dbReference>
<dbReference type="InterPro" id="IPR027417">
    <property type="entry name" value="P-loop_NTPase"/>
</dbReference>
<evidence type="ECO:0000256" key="6">
    <source>
        <dbReference type="ARBA" id="ARBA00022840"/>
    </source>
</evidence>
<keyword evidence="2" id="KW-0813">Transport</keyword>
<reference evidence="12" key="1">
    <citation type="submission" date="2018-06" db="EMBL/GenBank/DDBJ databases">
        <authorList>
            <person name="Zhirakovskaya E."/>
        </authorList>
    </citation>
    <scope>NUCLEOTIDE SEQUENCE</scope>
</reference>
<dbReference type="FunFam" id="3.40.50.300:FF:000287">
    <property type="entry name" value="Multidrug ABC transporter ATP-binding protein"/>
    <property type="match status" value="1"/>
</dbReference>
<dbReference type="InterPro" id="IPR003439">
    <property type="entry name" value="ABC_transporter-like_ATP-bd"/>
</dbReference>
<feature type="domain" description="ABC transporter" evidence="10">
    <location>
        <begin position="362"/>
        <end position="597"/>
    </location>
</feature>
<dbReference type="PROSITE" id="PS50893">
    <property type="entry name" value="ABC_TRANSPORTER_2"/>
    <property type="match status" value="1"/>
</dbReference>
<evidence type="ECO:0000259" key="10">
    <source>
        <dbReference type="PROSITE" id="PS50893"/>
    </source>
</evidence>
<dbReference type="GO" id="GO:0005886">
    <property type="term" value="C:plasma membrane"/>
    <property type="evidence" value="ECO:0007669"/>
    <property type="project" value="UniProtKB-SubCell"/>
</dbReference>
<dbReference type="SMART" id="SM00382">
    <property type="entry name" value="AAA"/>
    <property type="match status" value="1"/>
</dbReference>
<feature type="transmembrane region" description="Helical" evidence="9">
    <location>
        <begin position="44"/>
        <end position="65"/>
    </location>
</feature>
<dbReference type="InterPro" id="IPR039421">
    <property type="entry name" value="Type_1_exporter"/>
</dbReference>
<dbReference type="GO" id="GO:0090374">
    <property type="term" value="P:oligopeptide export from mitochondrion"/>
    <property type="evidence" value="ECO:0007669"/>
    <property type="project" value="TreeGrafter"/>
</dbReference>
<evidence type="ECO:0000256" key="3">
    <source>
        <dbReference type="ARBA" id="ARBA00022475"/>
    </source>
</evidence>
<comment type="subcellular location">
    <subcellularLocation>
        <location evidence="1">Cell membrane</location>
        <topology evidence="1">Multi-pass membrane protein</topology>
    </subcellularLocation>
</comment>
<organism evidence="12">
    <name type="scientific">hydrothermal vent metagenome</name>
    <dbReference type="NCBI Taxonomy" id="652676"/>
    <lineage>
        <taxon>unclassified sequences</taxon>
        <taxon>metagenomes</taxon>
        <taxon>ecological metagenomes</taxon>
    </lineage>
</organism>
<feature type="transmembrane region" description="Helical" evidence="9">
    <location>
        <begin position="187"/>
        <end position="204"/>
    </location>
</feature>
<proteinExistence type="predicted"/>
<dbReference type="GO" id="GO:0015421">
    <property type="term" value="F:ABC-type oligopeptide transporter activity"/>
    <property type="evidence" value="ECO:0007669"/>
    <property type="project" value="TreeGrafter"/>
</dbReference>
<evidence type="ECO:0000256" key="4">
    <source>
        <dbReference type="ARBA" id="ARBA00022692"/>
    </source>
</evidence>
<evidence type="ECO:0000256" key="7">
    <source>
        <dbReference type="ARBA" id="ARBA00022989"/>
    </source>
</evidence>
<dbReference type="SUPFAM" id="SSF90123">
    <property type="entry name" value="ABC transporter transmembrane region"/>
    <property type="match status" value="1"/>
</dbReference>
<dbReference type="InterPro" id="IPR003593">
    <property type="entry name" value="AAA+_ATPase"/>
</dbReference>
<evidence type="ECO:0000313" key="12">
    <source>
        <dbReference type="EMBL" id="VAW35529.1"/>
    </source>
</evidence>
<keyword evidence="3" id="KW-1003">Cell membrane</keyword>
<dbReference type="GO" id="GO:0005743">
    <property type="term" value="C:mitochondrial inner membrane"/>
    <property type="evidence" value="ECO:0007669"/>
    <property type="project" value="TreeGrafter"/>
</dbReference>
<evidence type="ECO:0000259" key="11">
    <source>
        <dbReference type="PROSITE" id="PS50929"/>
    </source>
</evidence>
<evidence type="ECO:0000256" key="8">
    <source>
        <dbReference type="ARBA" id="ARBA00023136"/>
    </source>
</evidence>
<dbReference type="InterPro" id="IPR017871">
    <property type="entry name" value="ABC_transporter-like_CS"/>
</dbReference>
<keyword evidence="5" id="KW-0547">Nucleotide-binding</keyword>